<evidence type="ECO:0000313" key="1">
    <source>
        <dbReference type="EMBL" id="UWS33235.1"/>
    </source>
</evidence>
<dbReference type="Pfam" id="PF26636">
    <property type="entry name" value="DUF8209"/>
    <property type="match status" value="1"/>
</dbReference>
<dbReference type="InterPro" id="IPR058064">
    <property type="entry name" value="STM2901-like"/>
</dbReference>
<evidence type="ECO:0000313" key="2">
    <source>
        <dbReference type="Proteomes" id="UP001058553"/>
    </source>
</evidence>
<dbReference type="EMBL" id="CP103445">
    <property type="protein sequence ID" value="UWS33235.1"/>
    <property type="molecule type" value="Genomic_DNA"/>
</dbReference>
<dbReference type="InterPro" id="IPR058522">
    <property type="entry name" value="DUF8209"/>
</dbReference>
<keyword evidence="2" id="KW-1185">Reference proteome</keyword>
<accession>A0ABY5X765</accession>
<reference evidence="1" key="1">
    <citation type="submission" date="2022-07" db="EMBL/GenBank/DDBJ databases">
        <title>Genetic diversity of Erwinia pyrifoliae.</title>
        <authorList>
            <person name="Park D.S."/>
            <person name="Ham H."/>
        </authorList>
    </citation>
    <scope>NUCLEOTIDE SEQUENCE</scope>
    <source>
        <strain evidence="1">CP201486</strain>
    </source>
</reference>
<name>A0ABY5X765_ERWPY</name>
<dbReference type="Proteomes" id="UP001058553">
    <property type="component" value="Chromosome"/>
</dbReference>
<dbReference type="RefSeq" id="WP_012669404.1">
    <property type="nucleotide sequence ID" value="NZ_CP023567.1"/>
</dbReference>
<protein>
    <recommendedName>
        <fullName evidence="3">Phage membrane protein</fullName>
    </recommendedName>
</protein>
<dbReference type="GeneID" id="92235663"/>
<gene>
    <name evidence="1" type="ORF">NYP84_16855</name>
</gene>
<sequence>MDTTEQINGYFYGGFSNLSPGELFFWIAVDTTAEHFVGPVSSPTNLAAAALLLAGDNNIYVPGKLGGATFGTSRASLWARKYIKDFTLPRPIPTLVGGPNPFKVKVRTTNNLAAAIGRMVPVVGWAIVASDISLIMWKTMNKYNRIAKKEDKVW</sequence>
<organism evidence="1 2">
    <name type="scientific">Erwinia pyrifoliae</name>
    <dbReference type="NCBI Taxonomy" id="79967"/>
    <lineage>
        <taxon>Bacteria</taxon>
        <taxon>Pseudomonadati</taxon>
        <taxon>Pseudomonadota</taxon>
        <taxon>Gammaproteobacteria</taxon>
        <taxon>Enterobacterales</taxon>
        <taxon>Erwiniaceae</taxon>
        <taxon>Erwinia</taxon>
    </lineage>
</organism>
<dbReference type="NCBIfam" id="NF045926">
    <property type="entry name" value="STM2901_fam"/>
    <property type="match status" value="1"/>
</dbReference>
<evidence type="ECO:0008006" key="3">
    <source>
        <dbReference type="Google" id="ProtNLM"/>
    </source>
</evidence>
<proteinExistence type="predicted"/>